<protein>
    <submittedName>
        <fullName evidence="11">Oxidoreductase, FAD-binding</fullName>
    </submittedName>
</protein>
<name>A0AAV2WR96_MYCNE</name>
<evidence type="ECO:0000256" key="4">
    <source>
        <dbReference type="ARBA" id="ARBA00022723"/>
    </source>
</evidence>
<keyword evidence="6" id="KW-0560">Oxidoreductase</keyword>
<dbReference type="InterPro" id="IPR017927">
    <property type="entry name" value="FAD-bd_FR_type"/>
</dbReference>
<dbReference type="Gene3D" id="3.40.50.80">
    <property type="entry name" value="Nucleotide-binding domain of ferredoxin-NADP reductase (FNR) module"/>
    <property type="match status" value="1"/>
</dbReference>
<dbReference type="GO" id="GO:0050660">
    <property type="term" value="F:flavin adenine dinucleotide binding"/>
    <property type="evidence" value="ECO:0007669"/>
    <property type="project" value="TreeGrafter"/>
</dbReference>
<dbReference type="InterPro" id="IPR036010">
    <property type="entry name" value="2Fe-2S_ferredoxin-like_sf"/>
</dbReference>
<keyword evidence="4" id="KW-0479">Metal-binding</keyword>
<evidence type="ECO:0000256" key="6">
    <source>
        <dbReference type="ARBA" id="ARBA00023002"/>
    </source>
</evidence>
<dbReference type="InterPro" id="IPR050415">
    <property type="entry name" value="MRET"/>
</dbReference>
<dbReference type="SUPFAM" id="SSF52343">
    <property type="entry name" value="Ferredoxin reductase-like, C-terminal NADP-linked domain"/>
    <property type="match status" value="1"/>
</dbReference>
<evidence type="ECO:0000256" key="2">
    <source>
        <dbReference type="ARBA" id="ARBA00022630"/>
    </source>
</evidence>
<dbReference type="GO" id="GO:0016491">
    <property type="term" value="F:oxidoreductase activity"/>
    <property type="evidence" value="ECO:0007669"/>
    <property type="project" value="UniProtKB-KW"/>
</dbReference>
<feature type="domain" description="FAD-binding FR-type" evidence="10">
    <location>
        <begin position="9"/>
        <end position="114"/>
    </location>
</feature>
<dbReference type="GO" id="GO:0046872">
    <property type="term" value="F:metal ion binding"/>
    <property type="evidence" value="ECO:0007669"/>
    <property type="project" value="UniProtKB-KW"/>
</dbReference>
<dbReference type="InterPro" id="IPR001709">
    <property type="entry name" value="Flavoprot_Pyr_Nucl_cyt_Rdtase"/>
</dbReference>
<dbReference type="EMBL" id="LK021341">
    <property type="protein sequence ID" value="CDQ46593.1"/>
    <property type="molecule type" value="Genomic_DNA"/>
</dbReference>
<feature type="domain" description="2Fe-2S ferredoxin-type" evidence="9">
    <location>
        <begin position="254"/>
        <end position="342"/>
    </location>
</feature>
<dbReference type="PROSITE" id="PS00197">
    <property type="entry name" value="2FE2S_FER_1"/>
    <property type="match status" value="1"/>
</dbReference>
<dbReference type="InterPro" id="IPR001041">
    <property type="entry name" value="2Fe-2S_ferredoxin-type"/>
</dbReference>
<dbReference type="SUPFAM" id="SSF63380">
    <property type="entry name" value="Riboflavin synthase domain-like"/>
    <property type="match status" value="1"/>
</dbReference>
<evidence type="ECO:0000256" key="7">
    <source>
        <dbReference type="ARBA" id="ARBA00023004"/>
    </source>
</evidence>
<keyword evidence="7" id="KW-0408">Iron</keyword>
<dbReference type="PANTHER" id="PTHR47354">
    <property type="entry name" value="NADH OXIDOREDUCTASE HCR"/>
    <property type="match status" value="1"/>
</dbReference>
<keyword evidence="5" id="KW-0274">FAD</keyword>
<dbReference type="InterPro" id="IPR012675">
    <property type="entry name" value="Beta-grasp_dom_sf"/>
</dbReference>
<dbReference type="AlphaFoldDB" id="A0AAV2WR96"/>
<dbReference type="CDD" id="cd00207">
    <property type="entry name" value="fer2"/>
    <property type="match status" value="1"/>
</dbReference>
<dbReference type="PRINTS" id="PR00371">
    <property type="entry name" value="FPNCR"/>
</dbReference>
<gene>
    <name evidence="11" type="ORF">BN1047_04502</name>
</gene>
<dbReference type="Gene3D" id="2.40.30.10">
    <property type="entry name" value="Translation factors"/>
    <property type="match status" value="1"/>
</dbReference>
<dbReference type="PROSITE" id="PS51085">
    <property type="entry name" value="2FE2S_FER_2"/>
    <property type="match status" value="1"/>
</dbReference>
<dbReference type="Proteomes" id="UP000028864">
    <property type="component" value="Unassembled WGS sequence"/>
</dbReference>
<dbReference type="InterPro" id="IPR008333">
    <property type="entry name" value="Cbr1-like_FAD-bd_dom"/>
</dbReference>
<reference evidence="11" key="1">
    <citation type="submission" date="2014-05" db="EMBL/GenBank/DDBJ databases">
        <authorList>
            <person name="Urmite Genomes"/>
        </authorList>
    </citation>
    <scope>NUCLEOTIDE SEQUENCE</scope>
    <source>
        <strain evidence="11">DSM 44074</strain>
    </source>
</reference>
<dbReference type="InterPro" id="IPR001433">
    <property type="entry name" value="OxRdtase_FAD/NAD-bd"/>
</dbReference>
<keyword evidence="2" id="KW-0285">Flavoprotein</keyword>
<sequence length="342" mass="36912">MFGGMNPVDGFSPLRIKEVVRETRDALSLVLDIPETEQRRFTYQAGQFLTLRVTVGGQEYRRCYSMSSSPALQQDLRVTVKRDGAGVVSNWLNDHVAPGDQIEVAAPAGRFVRSDSDRELIAFAGGSGITPVYSLIQTVLAAAGRARLLYANRAAESVIFADALAGLADRHEDRFVLQHHLDAEQGVVTAEIITEFLGATDDVAGADYYVCGPAPFMDTVEKVLLSAGVPADQLFLERFSAAPVPVDDEVPVTEEVTIELDRQTVTVGYRAGNTLLQTARMAGLKAPSSCETGSCGTCIAQVTEGSARLLNNDALDDDEIAEGFVVTCQALPTSRTIRFVYE</sequence>
<accession>A0AAV2WR96</accession>
<dbReference type="GO" id="GO:0051537">
    <property type="term" value="F:2 iron, 2 sulfur cluster binding"/>
    <property type="evidence" value="ECO:0007669"/>
    <property type="project" value="UniProtKB-KW"/>
</dbReference>
<dbReference type="InterPro" id="IPR006058">
    <property type="entry name" value="2Fe2S_fd_BS"/>
</dbReference>
<dbReference type="PROSITE" id="PS51384">
    <property type="entry name" value="FAD_FR"/>
    <property type="match status" value="1"/>
</dbReference>
<evidence type="ECO:0000256" key="8">
    <source>
        <dbReference type="ARBA" id="ARBA00023014"/>
    </source>
</evidence>
<dbReference type="PANTHER" id="PTHR47354:SF8">
    <property type="entry name" value="1,2-PHENYLACETYL-COA EPOXIDASE, SUBUNIT E"/>
    <property type="match status" value="1"/>
</dbReference>
<evidence type="ECO:0000313" key="12">
    <source>
        <dbReference type="Proteomes" id="UP000028864"/>
    </source>
</evidence>
<evidence type="ECO:0000313" key="11">
    <source>
        <dbReference type="EMBL" id="CDQ46593.1"/>
    </source>
</evidence>
<evidence type="ECO:0000256" key="1">
    <source>
        <dbReference type="ARBA" id="ARBA00001974"/>
    </source>
</evidence>
<dbReference type="Pfam" id="PF00111">
    <property type="entry name" value="Fer2"/>
    <property type="match status" value="1"/>
</dbReference>
<evidence type="ECO:0000256" key="3">
    <source>
        <dbReference type="ARBA" id="ARBA00022714"/>
    </source>
</evidence>
<dbReference type="InterPro" id="IPR039261">
    <property type="entry name" value="FNR_nucleotide-bd"/>
</dbReference>
<dbReference type="CDD" id="cd06214">
    <property type="entry name" value="PA_degradation_oxidoreductase_like"/>
    <property type="match status" value="1"/>
</dbReference>
<keyword evidence="3" id="KW-0001">2Fe-2S</keyword>
<dbReference type="Pfam" id="PF00175">
    <property type="entry name" value="NAD_binding_1"/>
    <property type="match status" value="1"/>
</dbReference>
<comment type="cofactor">
    <cofactor evidence="1">
        <name>FAD</name>
        <dbReference type="ChEBI" id="CHEBI:57692"/>
    </cofactor>
</comment>
<evidence type="ECO:0000256" key="5">
    <source>
        <dbReference type="ARBA" id="ARBA00022827"/>
    </source>
</evidence>
<dbReference type="SUPFAM" id="SSF54292">
    <property type="entry name" value="2Fe-2S ferredoxin-like"/>
    <property type="match status" value="1"/>
</dbReference>
<organism evidence="11 12">
    <name type="scientific">Mycolicibacterium neoaurum</name>
    <name type="common">Mycobacterium neoaurum</name>
    <dbReference type="NCBI Taxonomy" id="1795"/>
    <lineage>
        <taxon>Bacteria</taxon>
        <taxon>Bacillati</taxon>
        <taxon>Actinomycetota</taxon>
        <taxon>Actinomycetes</taxon>
        <taxon>Mycobacteriales</taxon>
        <taxon>Mycobacteriaceae</taxon>
        <taxon>Mycolicibacterium</taxon>
    </lineage>
</organism>
<dbReference type="Gene3D" id="3.10.20.30">
    <property type="match status" value="1"/>
</dbReference>
<reference evidence="11" key="2">
    <citation type="submission" date="2015-09" db="EMBL/GenBank/DDBJ databases">
        <title>Draft genome sequence of Mycobacterium neoaurum DSM 44074.</title>
        <authorList>
            <person name="Croce O."/>
            <person name="Robert C."/>
            <person name="Raoult D."/>
            <person name="Drancourt M."/>
        </authorList>
    </citation>
    <scope>NUCLEOTIDE SEQUENCE</scope>
    <source>
        <strain evidence="11">DSM 44074</strain>
    </source>
</reference>
<proteinExistence type="predicted"/>
<evidence type="ECO:0000259" key="10">
    <source>
        <dbReference type="PROSITE" id="PS51384"/>
    </source>
</evidence>
<dbReference type="PRINTS" id="PR00410">
    <property type="entry name" value="PHEHYDRXLASE"/>
</dbReference>
<dbReference type="Pfam" id="PF00970">
    <property type="entry name" value="FAD_binding_6"/>
    <property type="match status" value="1"/>
</dbReference>
<keyword evidence="8" id="KW-0411">Iron-sulfur</keyword>
<dbReference type="InterPro" id="IPR017938">
    <property type="entry name" value="Riboflavin_synthase-like_b-brl"/>
</dbReference>
<evidence type="ECO:0000259" key="9">
    <source>
        <dbReference type="PROSITE" id="PS51085"/>
    </source>
</evidence>